<dbReference type="FunFam" id="3.40.1090.10:FF:000010">
    <property type="entry name" value="Lysophospholipase"/>
    <property type="match status" value="1"/>
</dbReference>
<dbReference type="GO" id="GO:0004622">
    <property type="term" value="F:phosphatidylcholine lysophospholipase activity"/>
    <property type="evidence" value="ECO:0007669"/>
    <property type="project" value="UniProtKB-EC"/>
</dbReference>
<evidence type="ECO:0000313" key="12">
    <source>
        <dbReference type="Proteomes" id="UP000019375"/>
    </source>
</evidence>
<evidence type="ECO:0000256" key="8">
    <source>
        <dbReference type="PROSITE-ProRule" id="PRU00555"/>
    </source>
</evidence>
<reference evidence="12" key="1">
    <citation type="journal article" date="2013" name="Genome Announc.">
        <title>Genome sequence of the food spoilage yeast Zygosaccharomyces bailii CLIB 213(T).</title>
        <authorList>
            <person name="Galeote V."/>
            <person name="Bigey F."/>
            <person name="Devillers H."/>
            <person name="Neuveglise C."/>
            <person name="Dequin S."/>
        </authorList>
    </citation>
    <scope>NUCLEOTIDE SEQUENCE [LARGE SCALE GENOMIC DNA]</scope>
    <source>
        <strain evidence="12">CLIB 213 / ATCC 58445 / CBS 680 / CCRC 21525 / NBRC 1098 / NCYC 1416 / NRRL Y-2227</strain>
    </source>
</reference>
<dbReference type="EMBL" id="HG316457">
    <property type="protein sequence ID" value="CDF89430.1"/>
    <property type="molecule type" value="Genomic_DNA"/>
</dbReference>
<evidence type="ECO:0000256" key="3">
    <source>
        <dbReference type="ARBA" id="ARBA00022729"/>
    </source>
</evidence>
<dbReference type="SMART" id="SM00022">
    <property type="entry name" value="PLAc"/>
    <property type="match status" value="1"/>
</dbReference>
<comment type="catalytic activity">
    <reaction evidence="9">
        <text>a 1-acyl-sn-glycero-3-phosphocholine + H2O = sn-glycerol 3-phosphocholine + a fatty acid + H(+)</text>
        <dbReference type="Rhea" id="RHEA:15177"/>
        <dbReference type="ChEBI" id="CHEBI:15377"/>
        <dbReference type="ChEBI" id="CHEBI:15378"/>
        <dbReference type="ChEBI" id="CHEBI:16870"/>
        <dbReference type="ChEBI" id="CHEBI:28868"/>
        <dbReference type="ChEBI" id="CHEBI:58168"/>
        <dbReference type="EC" id="3.1.1.5"/>
    </reaction>
</comment>
<dbReference type="GO" id="GO:0005829">
    <property type="term" value="C:cytosol"/>
    <property type="evidence" value="ECO:0007669"/>
    <property type="project" value="TreeGrafter"/>
</dbReference>
<dbReference type="InterPro" id="IPR016035">
    <property type="entry name" value="Acyl_Trfase/lysoPLipase"/>
</dbReference>
<keyword evidence="6 8" id="KW-0443">Lipid metabolism</keyword>
<keyword evidence="3 9" id="KW-0732">Signal</keyword>
<accession>A0A8J2X8E5</accession>
<dbReference type="SUPFAM" id="SSF52151">
    <property type="entry name" value="FabD/lysophospholipase-like"/>
    <property type="match status" value="1"/>
</dbReference>
<protein>
    <recommendedName>
        <fullName evidence="2 9">Lysophospholipase</fullName>
        <ecNumber evidence="2 9">3.1.1.5</ecNumber>
    </recommendedName>
</protein>
<feature type="chain" id="PRO_5035342227" description="Lysophospholipase" evidence="9">
    <location>
        <begin position="19"/>
        <end position="585"/>
    </location>
</feature>
<dbReference type="Gene3D" id="3.40.1090.10">
    <property type="entry name" value="Cytosolic phospholipase A2 catalytic domain"/>
    <property type="match status" value="1"/>
</dbReference>
<dbReference type="GO" id="GO:0004623">
    <property type="term" value="F:phospholipase A2 activity"/>
    <property type="evidence" value="ECO:0007669"/>
    <property type="project" value="TreeGrafter"/>
</dbReference>
<dbReference type="PANTHER" id="PTHR10728:SF33">
    <property type="entry name" value="LYSOPHOSPHOLIPASE 1-RELATED"/>
    <property type="match status" value="1"/>
</dbReference>
<dbReference type="InterPro" id="IPR002642">
    <property type="entry name" value="LysoPLipase_cat_dom"/>
</dbReference>
<dbReference type="GO" id="GO:0005783">
    <property type="term" value="C:endoplasmic reticulum"/>
    <property type="evidence" value="ECO:0007669"/>
    <property type="project" value="TreeGrafter"/>
</dbReference>
<evidence type="ECO:0000259" key="10">
    <source>
        <dbReference type="PROSITE" id="PS51210"/>
    </source>
</evidence>
<dbReference type="Proteomes" id="UP000019375">
    <property type="component" value="Unassembled WGS sequence"/>
</dbReference>
<evidence type="ECO:0000256" key="4">
    <source>
        <dbReference type="ARBA" id="ARBA00022801"/>
    </source>
</evidence>
<gene>
    <name evidence="11" type="ORF">BN860_04148g</name>
</gene>
<dbReference type="GO" id="GO:0005886">
    <property type="term" value="C:plasma membrane"/>
    <property type="evidence" value="ECO:0007669"/>
    <property type="project" value="TreeGrafter"/>
</dbReference>
<feature type="signal peptide" evidence="9">
    <location>
        <begin position="1"/>
        <end position="18"/>
    </location>
</feature>
<evidence type="ECO:0000256" key="5">
    <source>
        <dbReference type="ARBA" id="ARBA00022963"/>
    </source>
</evidence>
<sequence>MLLLKLVAIALLPLAAESASSSSSSTSENSYAPKNSSCDDLIQITRHSDSISSTETKWLFKSKPVSANQLHGFMSKSVSGFADGEKWVQKVMKSGNGPTVGIAVSGGGYRAMLGGAGMIAAFDNRTKGASNDGLGGLLQGSTYIAGLSGGAWLVSTLAGNNWTSVQDILDHLGQKNSIWDFSEYPFADSDSNNSSATTEWWEKIKKEVSAKQKAGFPVTLTDYLGHALGYNMFPNKTNGGASFTYSDIQGLSAFKGGEMPLPIIVANHAPESNQTLGPYNSTSFEFNPWELGSFNFKCWAQTKWLGTRVKNGVPHKQGNCIAGYDNFGWVMGTSASLFTPPVTPMVLDMFNGTSLESELNQTMTNGRNDVAVISPNPFKKIHFEEESTYATSDQLNLVDGGEDQQALPLIPLLQKSRNVDVVFALDFSADTEDNWPNGTALWNTYQRQFYDAGKDISMPLVPSVEEFMKNKMNEKPSFFGCDTSQLKNLRHTPPLVVYIPNSKYSYASNTSTYKVSYTAEEQAKMIQNGFEAATMGNFTKDPDFRDCIACAIAARRMSSRKITLPTNCESCFAKYCYNGTAPNVA</sequence>
<comment type="similarity">
    <text evidence="1 9">Belongs to the lysophospholipase family.</text>
</comment>
<evidence type="ECO:0000256" key="1">
    <source>
        <dbReference type="ARBA" id="ARBA00008780"/>
    </source>
</evidence>
<keyword evidence="12" id="KW-1185">Reference proteome</keyword>
<keyword evidence="5 8" id="KW-0442">Lipid degradation</keyword>
<dbReference type="GO" id="GO:0046475">
    <property type="term" value="P:glycerophospholipid catabolic process"/>
    <property type="evidence" value="ECO:0007669"/>
    <property type="project" value="TreeGrafter"/>
</dbReference>
<dbReference type="PANTHER" id="PTHR10728">
    <property type="entry name" value="CYTOSOLIC PHOSPHOLIPASE A2"/>
    <property type="match status" value="1"/>
</dbReference>
<keyword evidence="4 8" id="KW-0378">Hydrolase</keyword>
<evidence type="ECO:0000313" key="11">
    <source>
        <dbReference type="EMBL" id="CDF89430.1"/>
    </source>
</evidence>
<keyword evidence="7" id="KW-0325">Glycoprotein</keyword>
<evidence type="ECO:0000256" key="7">
    <source>
        <dbReference type="ARBA" id="ARBA00023180"/>
    </source>
</evidence>
<organism evidence="11 12">
    <name type="scientific">Zygosaccharomyces bailii (strain CLIB 213 / ATCC 58445 / CBS 680 / BCRC 21525 / NBRC 1098 / NCYC 1416 / NRRL Y-2227)</name>
    <dbReference type="NCBI Taxonomy" id="1333698"/>
    <lineage>
        <taxon>Eukaryota</taxon>
        <taxon>Fungi</taxon>
        <taxon>Dikarya</taxon>
        <taxon>Ascomycota</taxon>
        <taxon>Saccharomycotina</taxon>
        <taxon>Saccharomycetes</taxon>
        <taxon>Saccharomycetales</taxon>
        <taxon>Saccharomycetaceae</taxon>
        <taxon>Zygosaccharomyces</taxon>
    </lineage>
</organism>
<evidence type="ECO:0000256" key="2">
    <source>
        <dbReference type="ARBA" id="ARBA00013274"/>
    </source>
</evidence>
<dbReference type="AlphaFoldDB" id="A0A8J2X8E5"/>
<dbReference type="PROSITE" id="PS51210">
    <property type="entry name" value="PLA2C"/>
    <property type="match status" value="1"/>
</dbReference>
<evidence type="ECO:0000256" key="9">
    <source>
        <dbReference type="RuleBase" id="RU362103"/>
    </source>
</evidence>
<dbReference type="GO" id="GO:0005576">
    <property type="term" value="C:extracellular region"/>
    <property type="evidence" value="ECO:0007669"/>
    <property type="project" value="TreeGrafter"/>
</dbReference>
<evidence type="ECO:0000256" key="6">
    <source>
        <dbReference type="ARBA" id="ARBA00023098"/>
    </source>
</evidence>
<dbReference type="OrthoDB" id="4084751at2759"/>
<dbReference type="EC" id="3.1.1.5" evidence="2 9"/>
<name>A0A8J2X8E5_ZYGB2</name>
<feature type="domain" description="PLA2c" evidence="10">
    <location>
        <begin position="37"/>
        <end position="582"/>
    </location>
</feature>
<dbReference type="Pfam" id="PF01735">
    <property type="entry name" value="PLA2_B"/>
    <property type="match status" value="1"/>
</dbReference>
<proteinExistence type="inferred from homology"/>